<protein>
    <submittedName>
        <fullName evidence="2">Uncharacterized protein</fullName>
    </submittedName>
</protein>
<sequence length="46" mass="5068">MACHLNQRPDLTDTDPFDGRTNVRAGASLRDKSGIDGVWHDDSPDD</sequence>
<proteinExistence type="predicted"/>
<feature type="compositionally biased region" description="Basic and acidic residues" evidence="1">
    <location>
        <begin position="29"/>
        <end position="46"/>
    </location>
</feature>
<dbReference type="Proteomes" id="UP000629025">
    <property type="component" value="Unassembled WGS sequence"/>
</dbReference>
<evidence type="ECO:0000313" key="2">
    <source>
        <dbReference type="EMBL" id="GGB94580.1"/>
    </source>
</evidence>
<keyword evidence="3" id="KW-1185">Reference proteome</keyword>
<name>A0ABQ1KFJ5_9GAMM</name>
<reference evidence="3" key="1">
    <citation type="journal article" date="2019" name="Int. J. Syst. Evol. Microbiol.">
        <title>The Global Catalogue of Microorganisms (GCM) 10K type strain sequencing project: providing services to taxonomists for standard genome sequencing and annotation.</title>
        <authorList>
            <consortium name="The Broad Institute Genomics Platform"/>
            <consortium name="The Broad Institute Genome Sequencing Center for Infectious Disease"/>
            <person name="Wu L."/>
            <person name="Ma J."/>
        </authorList>
    </citation>
    <scope>NUCLEOTIDE SEQUENCE [LARGE SCALE GENOMIC DNA]</scope>
    <source>
        <strain evidence="3">CGMCC 1.15341</strain>
    </source>
</reference>
<gene>
    <name evidence="2" type="ORF">GCM10011352_20810</name>
</gene>
<dbReference type="EMBL" id="BMIJ01000004">
    <property type="protein sequence ID" value="GGB94580.1"/>
    <property type="molecule type" value="Genomic_DNA"/>
</dbReference>
<organism evidence="2 3">
    <name type="scientific">Marinobacterium zhoushanense</name>
    <dbReference type="NCBI Taxonomy" id="1679163"/>
    <lineage>
        <taxon>Bacteria</taxon>
        <taxon>Pseudomonadati</taxon>
        <taxon>Pseudomonadota</taxon>
        <taxon>Gammaproteobacteria</taxon>
        <taxon>Oceanospirillales</taxon>
        <taxon>Oceanospirillaceae</taxon>
        <taxon>Marinobacterium</taxon>
    </lineage>
</organism>
<comment type="caution">
    <text evidence="2">The sequence shown here is derived from an EMBL/GenBank/DDBJ whole genome shotgun (WGS) entry which is preliminary data.</text>
</comment>
<feature type="region of interest" description="Disordered" evidence="1">
    <location>
        <begin position="1"/>
        <end position="46"/>
    </location>
</feature>
<evidence type="ECO:0000256" key="1">
    <source>
        <dbReference type="SAM" id="MobiDB-lite"/>
    </source>
</evidence>
<evidence type="ECO:0000313" key="3">
    <source>
        <dbReference type="Proteomes" id="UP000629025"/>
    </source>
</evidence>
<accession>A0ABQ1KFJ5</accession>